<proteinExistence type="predicted"/>
<protein>
    <submittedName>
        <fullName evidence="1">Uncharacterized protein</fullName>
    </submittedName>
</protein>
<name>A0AAV4TU27_9ARAC</name>
<dbReference type="Proteomes" id="UP001054837">
    <property type="component" value="Unassembled WGS sequence"/>
</dbReference>
<sequence>MDPTPQYLFAVDTSVVRKSLLRFNDLVPSQKDHLFGGLEVGKVIFQPNSELFQGKWPKRNSPCPLPRQVTRSLLTASHTARSEILVLSDVKDEK</sequence>
<dbReference type="EMBL" id="BPLQ01010221">
    <property type="protein sequence ID" value="GIY49379.1"/>
    <property type="molecule type" value="Genomic_DNA"/>
</dbReference>
<dbReference type="AlphaFoldDB" id="A0AAV4TU27"/>
<evidence type="ECO:0000313" key="1">
    <source>
        <dbReference type="EMBL" id="GIY49379.1"/>
    </source>
</evidence>
<gene>
    <name evidence="1" type="ORF">CDAR_600661</name>
</gene>
<accession>A0AAV4TU27</accession>
<evidence type="ECO:0000313" key="2">
    <source>
        <dbReference type="Proteomes" id="UP001054837"/>
    </source>
</evidence>
<organism evidence="1 2">
    <name type="scientific">Caerostris darwini</name>
    <dbReference type="NCBI Taxonomy" id="1538125"/>
    <lineage>
        <taxon>Eukaryota</taxon>
        <taxon>Metazoa</taxon>
        <taxon>Ecdysozoa</taxon>
        <taxon>Arthropoda</taxon>
        <taxon>Chelicerata</taxon>
        <taxon>Arachnida</taxon>
        <taxon>Araneae</taxon>
        <taxon>Araneomorphae</taxon>
        <taxon>Entelegynae</taxon>
        <taxon>Araneoidea</taxon>
        <taxon>Araneidae</taxon>
        <taxon>Caerostris</taxon>
    </lineage>
</organism>
<reference evidence="1 2" key="1">
    <citation type="submission" date="2021-06" db="EMBL/GenBank/DDBJ databases">
        <title>Caerostris darwini draft genome.</title>
        <authorList>
            <person name="Kono N."/>
            <person name="Arakawa K."/>
        </authorList>
    </citation>
    <scope>NUCLEOTIDE SEQUENCE [LARGE SCALE GENOMIC DNA]</scope>
</reference>
<comment type="caution">
    <text evidence="1">The sequence shown here is derived from an EMBL/GenBank/DDBJ whole genome shotgun (WGS) entry which is preliminary data.</text>
</comment>
<keyword evidence="2" id="KW-1185">Reference proteome</keyword>